<dbReference type="FunFam" id="3.40.50.10860:FF:000010">
    <property type="entry name" value="Leucine dehydrogenase"/>
    <property type="match status" value="1"/>
</dbReference>
<protein>
    <submittedName>
        <fullName evidence="9">Glu/Leu/Phe/Val dehydrogenase</fullName>
    </submittedName>
</protein>
<dbReference type="EMBL" id="JAAONZ010000018">
    <property type="protein sequence ID" value="NHO67587.1"/>
    <property type="molecule type" value="Genomic_DNA"/>
</dbReference>
<evidence type="ECO:0000256" key="6">
    <source>
        <dbReference type="PIRSR" id="PIRSR000188-2"/>
    </source>
</evidence>
<dbReference type="PANTHER" id="PTHR42722">
    <property type="entry name" value="LEUCINE DEHYDROGENASE"/>
    <property type="match status" value="1"/>
</dbReference>
<comment type="function">
    <text evidence="1">Catalyzes the reversible oxidative deamination of glutamate to alpha-ketoglutarate and ammonia.</text>
</comment>
<evidence type="ECO:0000256" key="1">
    <source>
        <dbReference type="ARBA" id="ARBA00003868"/>
    </source>
</evidence>
<evidence type="ECO:0000256" key="4">
    <source>
        <dbReference type="ARBA" id="ARBA00023027"/>
    </source>
</evidence>
<dbReference type="InterPro" id="IPR046346">
    <property type="entry name" value="Aminoacid_DH-like_N_sf"/>
</dbReference>
<reference evidence="9" key="1">
    <citation type="submission" date="2020-03" db="EMBL/GenBank/DDBJ databases">
        <authorList>
            <person name="Guo F."/>
        </authorList>
    </citation>
    <scope>NUCLEOTIDE SEQUENCE</scope>
    <source>
        <strain evidence="9">JCM 30134</strain>
    </source>
</reference>
<evidence type="ECO:0000256" key="3">
    <source>
        <dbReference type="ARBA" id="ARBA00023002"/>
    </source>
</evidence>
<evidence type="ECO:0000256" key="7">
    <source>
        <dbReference type="RuleBase" id="RU004417"/>
    </source>
</evidence>
<evidence type="ECO:0000259" key="8">
    <source>
        <dbReference type="SMART" id="SM00839"/>
    </source>
</evidence>
<dbReference type="GO" id="GO:0006520">
    <property type="term" value="P:amino acid metabolic process"/>
    <property type="evidence" value="ECO:0007669"/>
    <property type="project" value="InterPro"/>
</dbReference>
<dbReference type="Gene3D" id="3.40.50.720">
    <property type="entry name" value="NAD(P)-binding Rossmann-like Domain"/>
    <property type="match status" value="1"/>
</dbReference>
<evidence type="ECO:0000256" key="2">
    <source>
        <dbReference type="ARBA" id="ARBA00006382"/>
    </source>
</evidence>
<gene>
    <name evidence="9" type="ORF">G8770_18735</name>
</gene>
<comment type="caution">
    <text evidence="9">The sequence shown here is derived from an EMBL/GenBank/DDBJ whole genome shotgun (WGS) entry which is preliminary data.</text>
</comment>
<accession>A0A9E5MNU9</accession>
<name>A0A9E5MNU9_9GAMM</name>
<dbReference type="GO" id="GO:0016639">
    <property type="term" value="F:oxidoreductase activity, acting on the CH-NH2 group of donors, NAD or NADP as acceptor"/>
    <property type="evidence" value="ECO:0007669"/>
    <property type="project" value="InterPro"/>
</dbReference>
<dbReference type="InterPro" id="IPR016211">
    <property type="entry name" value="Glu/Phe/Leu/Val/Trp_DH_bac/arc"/>
</dbReference>
<organism evidence="9 10">
    <name type="scientific">Pseudomaricurvus hydrocarbonicus</name>
    <dbReference type="NCBI Taxonomy" id="1470433"/>
    <lineage>
        <taxon>Bacteria</taxon>
        <taxon>Pseudomonadati</taxon>
        <taxon>Pseudomonadota</taxon>
        <taxon>Gammaproteobacteria</taxon>
        <taxon>Cellvibrionales</taxon>
        <taxon>Cellvibrionaceae</taxon>
        <taxon>Pseudomaricurvus</taxon>
    </lineage>
</organism>
<dbReference type="CDD" id="cd01075">
    <property type="entry name" value="NAD_bind_Leu_Phe_Val_DH"/>
    <property type="match status" value="1"/>
</dbReference>
<dbReference type="PROSITE" id="PS00074">
    <property type="entry name" value="GLFV_DEHYDROGENASE"/>
    <property type="match status" value="1"/>
</dbReference>
<sequence>MSVFEHRSYDDHQRVAFCQDKKTGLKAIIAIHNTNLGNALGGCRMFPYASGEAALDDVLRLSRGMTYKSAAANLPLGGGKSVILGDPRQHKTEDLLRAMGRFIDSFNGDYVAAEDSGINESDMRIMALETSHVAGFSSLQGDRGDPSPATAYGVFVGLQLAVQQRFKTSDLKGVRVAIQGVGNVGYRLAEMLHQAGAQLWVSDVFAANAQRAEKELSARVVDPSDIFTQDVDVIAPCALGATIDDTVLNLLRAQVIAGSANNQLAYDDLGAALCARGILYAPDYVINAGGIIDVYYQRQGLPYAKAHKHITQCITDTLKEVFQRSAATGEPTNLIADQVARNRFDPQSSAMGCVA</sequence>
<dbReference type="SMART" id="SM00839">
    <property type="entry name" value="ELFV_dehydrog"/>
    <property type="match status" value="1"/>
</dbReference>
<dbReference type="SUPFAM" id="SSF53223">
    <property type="entry name" value="Aminoacid dehydrogenase-like, N-terminal domain"/>
    <property type="match status" value="1"/>
</dbReference>
<keyword evidence="4 6" id="KW-0520">NAD</keyword>
<dbReference type="SUPFAM" id="SSF51735">
    <property type="entry name" value="NAD(P)-binding Rossmann-fold domains"/>
    <property type="match status" value="1"/>
</dbReference>
<dbReference type="InterPro" id="IPR006095">
    <property type="entry name" value="Glu/Leu/Phe/Val/Trp_DH"/>
</dbReference>
<dbReference type="InterPro" id="IPR033524">
    <property type="entry name" value="Glu/Leu/Phe/Val_DH_AS"/>
</dbReference>
<dbReference type="AlphaFoldDB" id="A0A9E5MNU9"/>
<keyword evidence="10" id="KW-1185">Reference proteome</keyword>
<comment type="similarity">
    <text evidence="2 7">Belongs to the Glu/Leu/Phe/Val dehydrogenases family.</text>
</comment>
<dbReference type="RefSeq" id="WP_167190556.1">
    <property type="nucleotide sequence ID" value="NZ_JAAONZ010000018.1"/>
</dbReference>
<feature type="active site" description="Proton donor/acceptor" evidence="5">
    <location>
        <position position="80"/>
    </location>
</feature>
<dbReference type="Pfam" id="PF00208">
    <property type="entry name" value="ELFV_dehydrog"/>
    <property type="match status" value="2"/>
</dbReference>
<dbReference type="PRINTS" id="PR00082">
    <property type="entry name" value="GLFDHDRGNASE"/>
</dbReference>
<feature type="binding site" evidence="6">
    <location>
        <begin position="180"/>
        <end position="185"/>
    </location>
    <ligand>
        <name>NAD(+)</name>
        <dbReference type="ChEBI" id="CHEBI:57540"/>
    </ligand>
</feature>
<evidence type="ECO:0000313" key="10">
    <source>
        <dbReference type="Proteomes" id="UP000787472"/>
    </source>
</evidence>
<dbReference type="Proteomes" id="UP000787472">
    <property type="component" value="Unassembled WGS sequence"/>
</dbReference>
<dbReference type="PIRSF" id="PIRSF000188">
    <property type="entry name" value="Phe_leu_dh"/>
    <property type="match status" value="1"/>
</dbReference>
<dbReference type="InterPro" id="IPR036291">
    <property type="entry name" value="NAD(P)-bd_dom_sf"/>
</dbReference>
<dbReference type="GO" id="GO:0000166">
    <property type="term" value="F:nucleotide binding"/>
    <property type="evidence" value="ECO:0007669"/>
    <property type="project" value="UniProtKB-KW"/>
</dbReference>
<dbReference type="InterPro" id="IPR006097">
    <property type="entry name" value="Glu/Leu/Phe/Val/Trp_DH_dimer"/>
</dbReference>
<keyword evidence="3 7" id="KW-0560">Oxidoreductase</keyword>
<feature type="domain" description="Glutamate/phenylalanine/leucine/valine/L-tryptophan dehydrogenase C-terminal" evidence="8">
    <location>
        <begin position="144"/>
        <end position="352"/>
    </location>
</feature>
<evidence type="ECO:0000313" key="9">
    <source>
        <dbReference type="EMBL" id="NHO67587.1"/>
    </source>
</evidence>
<proteinExistence type="inferred from homology"/>
<evidence type="ECO:0000256" key="5">
    <source>
        <dbReference type="PIRSR" id="PIRSR000188-1"/>
    </source>
</evidence>
<dbReference type="Gene3D" id="3.40.50.10860">
    <property type="entry name" value="Leucine Dehydrogenase, chain A, domain 1"/>
    <property type="match status" value="1"/>
</dbReference>
<dbReference type="Pfam" id="PF02812">
    <property type="entry name" value="ELFV_dehydrog_N"/>
    <property type="match status" value="1"/>
</dbReference>
<keyword evidence="6" id="KW-0547">Nucleotide-binding</keyword>
<dbReference type="PANTHER" id="PTHR42722:SF1">
    <property type="entry name" value="VALINE DEHYDROGENASE"/>
    <property type="match status" value="1"/>
</dbReference>
<dbReference type="InterPro" id="IPR006096">
    <property type="entry name" value="Glu/Leu/Phe/Val/Trp_DH_C"/>
</dbReference>